<dbReference type="InterPro" id="IPR013783">
    <property type="entry name" value="Ig-like_fold"/>
</dbReference>
<gene>
    <name evidence="1" type="ORF">NP493_1811g00010</name>
</gene>
<protein>
    <recommendedName>
        <fullName evidence="3">Ig-like domain-containing protein</fullName>
    </recommendedName>
</protein>
<dbReference type="EMBL" id="JAODUO010001810">
    <property type="protein sequence ID" value="KAK2158277.1"/>
    <property type="molecule type" value="Genomic_DNA"/>
</dbReference>
<organism evidence="1 2">
    <name type="scientific">Ridgeia piscesae</name>
    <name type="common">Tubeworm</name>
    <dbReference type="NCBI Taxonomy" id="27915"/>
    <lineage>
        <taxon>Eukaryota</taxon>
        <taxon>Metazoa</taxon>
        <taxon>Spiralia</taxon>
        <taxon>Lophotrochozoa</taxon>
        <taxon>Annelida</taxon>
        <taxon>Polychaeta</taxon>
        <taxon>Sedentaria</taxon>
        <taxon>Canalipalpata</taxon>
        <taxon>Sabellida</taxon>
        <taxon>Siboglinidae</taxon>
        <taxon>Ridgeia</taxon>
    </lineage>
</organism>
<reference evidence="1" key="1">
    <citation type="journal article" date="2023" name="Mol. Biol. Evol.">
        <title>Third-Generation Sequencing Reveals the Adaptive Role of the Epigenome in Three Deep-Sea Polychaetes.</title>
        <authorList>
            <person name="Perez M."/>
            <person name="Aroh O."/>
            <person name="Sun Y."/>
            <person name="Lan Y."/>
            <person name="Juniper S.K."/>
            <person name="Young C.R."/>
            <person name="Angers B."/>
            <person name="Qian P.Y."/>
        </authorList>
    </citation>
    <scope>NUCLEOTIDE SEQUENCE</scope>
    <source>
        <strain evidence="1">R07B-5</strain>
    </source>
</reference>
<accession>A0AAD9JS94</accession>
<comment type="caution">
    <text evidence="1">The sequence shown here is derived from an EMBL/GenBank/DDBJ whole genome shotgun (WGS) entry which is preliminary data.</text>
</comment>
<dbReference type="Gene3D" id="2.60.40.10">
    <property type="entry name" value="Immunoglobulins"/>
    <property type="match status" value="1"/>
</dbReference>
<proteinExistence type="predicted"/>
<evidence type="ECO:0008006" key="3">
    <source>
        <dbReference type="Google" id="ProtNLM"/>
    </source>
</evidence>
<dbReference type="AlphaFoldDB" id="A0AAD9JS94"/>
<evidence type="ECO:0000313" key="2">
    <source>
        <dbReference type="Proteomes" id="UP001209878"/>
    </source>
</evidence>
<keyword evidence="2" id="KW-1185">Reference proteome</keyword>
<evidence type="ECO:0000313" key="1">
    <source>
        <dbReference type="EMBL" id="KAK2158277.1"/>
    </source>
</evidence>
<dbReference type="Proteomes" id="UP001209878">
    <property type="component" value="Unassembled WGS sequence"/>
</dbReference>
<name>A0AAD9JS94_RIDPI</name>
<sequence>MYEMTRWFAETTGQSIENETSVDGMQATVSTKDKHFVAKLNINLVAPESFQTYKLSVTNSEGTENITIKLEPSKVDTYNIEPTESMVYVTKGSTAILPCVITGDIDTGKDAVSWEKYMLEVLYTTTPLEGMCLQPPVSLFLSKILADIACCIKVNHFFMTIHYKSQTLTWWMLGDSPAKPETKKGQHIYPVKSVTIAGAKDAADKAILNPTSLEYFTDHDGKFECVVSGGNPKPKVALYIGNNTNNVVALFAPHMKVDKKKRGETVGLQYFEYTVTRSSNSFRLKPEHDGKKIRCVGSVGHGVDDVEQEVEVRVIDPAEVGSASAARHVVALLVVAVSVVFIF</sequence>